<feature type="region of interest" description="Disordered" evidence="1">
    <location>
        <begin position="67"/>
        <end position="95"/>
    </location>
</feature>
<dbReference type="AlphaFoldDB" id="A0A371HWG9"/>
<evidence type="ECO:0000313" key="3">
    <source>
        <dbReference type="Proteomes" id="UP000257109"/>
    </source>
</evidence>
<accession>A0A371HWG9</accession>
<feature type="compositionally biased region" description="Basic and acidic residues" evidence="1">
    <location>
        <begin position="202"/>
        <end position="215"/>
    </location>
</feature>
<evidence type="ECO:0000256" key="1">
    <source>
        <dbReference type="SAM" id="MobiDB-lite"/>
    </source>
</evidence>
<proteinExistence type="predicted"/>
<gene>
    <name evidence="2" type="ORF">CR513_08801</name>
</gene>
<sequence length="232" mass="25555">MLKLWSLNEPYNVAFPTYQSIGLRIRGHVPSLSPSHVVLELQDIGDMRSVLDIEAPSKRALFDKREVRVQNGVNKPEPKRAEKNPKGSSGKDLSDSMIAQIDARVHSQKRKGPSEEVEYGVAERLGVQEGKVSGEEEHVLAVTGGPAVGITHLQKRAGSGPGLLDRGLDDFIDELRHDQAHREEHSLELAPEDEVGNEPAQADEHGDQGHPRQEVPHAIAPLIPHVRQRHGL</sequence>
<dbReference type="EMBL" id="QJKJ01001543">
    <property type="protein sequence ID" value="RDY07128.1"/>
    <property type="molecule type" value="Genomic_DNA"/>
</dbReference>
<name>A0A371HWG9_MUCPR</name>
<comment type="caution">
    <text evidence="2">The sequence shown here is derived from an EMBL/GenBank/DDBJ whole genome shotgun (WGS) entry which is preliminary data.</text>
</comment>
<feature type="non-terminal residue" evidence="2">
    <location>
        <position position="1"/>
    </location>
</feature>
<reference evidence="2" key="1">
    <citation type="submission" date="2018-05" db="EMBL/GenBank/DDBJ databases">
        <title>Draft genome of Mucuna pruriens seed.</title>
        <authorList>
            <person name="Nnadi N.E."/>
            <person name="Vos R."/>
            <person name="Hasami M.H."/>
            <person name="Devisetty U.K."/>
            <person name="Aguiy J.C."/>
        </authorList>
    </citation>
    <scope>NUCLEOTIDE SEQUENCE [LARGE SCALE GENOMIC DNA]</scope>
    <source>
        <strain evidence="2">JCA_2017</strain>
    </source>
</reference>
<keyword evidence="3" id="KW-1185">Reference proteome</keyword>
<organism evidence="2 3">
    <name type="scientific">Mucuna pruriens</name>
    <name type="common">Velvet bean</name>
    <name type="synonym">Dolichos pruriens</name>
    <dbReference type="NCBI Taxonomy" id="157652"/>
    <lineage>
        <taxon>Eukaryota</taxon>
        <taxon>Viridiplantae</taxon>
        <taxon>Streptophyta</taxon>
        <taxon>Embryophyta</taxon>
        <taxon>Tracheophyta</taxon>
        <taxon>Spermatophyta</taxon>
        <taxon>Magnoliopsida</taxon>
        <taxon>eudicotyledons</taxon>
        <taxon>Gunneridae</taxon>
        <taxon>Pentapetalae</taxon>
        <taxon>rosids</taxon>
        <taxon>fabids</taxon>
        <taxon>Fabales</taxon>
        <taxon>Fabaceae</taxon>
        <taxon>Papilionoideae</taxon>
        <taxon>50 kb inversion clade</taxon>
        <taxon>NPAAA clade</taxon>
        <taxon>indigoferoid/millettioid clade</taxon>
        <taxon>Phaseoleae</taxon>
        <taxon>Mucuna</taxon>
    </lineage>
</organism>
<dbReference type="Proteomes" id="UP000257109">
    <property type="component" value="Unassembled WGS sequence"/>
</dbReference>
<protein>
    <submittedName>
        <fullName evidence="2">Uncharacterized protein</fullName>
    </submittedName>
</protein>
<feature type="compositionally biased region" description="Basic and acidic residues" evidence="1">
    <location>
        <begin position="76"/>
        <end position="85"/>
    </location>
</feature>
<evidence type="ECO:0000313" key="2">
    <source>
        <dbReference type="EMBL" id="RDY07128.1"/>
    </source>
</evidence>
<feature type="region of interest" description="Disordered" evidence="1">
    <location>
        <begin position="185"/>
        <end position="232"/>
    </location>
</feature>